<feature type="signal peptide" evidence="1">
    <location>
        <begin position="1"/>
        <end position="22"/>
    </location>
</feature>
<name>A0A385SRA8_9BACT</name>
<evidence type="ECO:0000313" key="5">
    <source>
        <dbReference type="Proteomes" id="UP000266183"/>
    </source>
</evidence>
<dbReference type="Proteomes" id="UP000266183">
    <property type="component" value="Chromosome"/>
</dbReference>
<gene>
    <name evidence="4" type="ORF">D4L85_18790</name>
</gene>
<keyword evidence="1" id="KW-0732">Signal</keyword>
<protein>
    <submittedName>
        <fullName evidence="4">T9SS C-terminal target domain-containing protein</fullName>
    </submittedName>
</protein>
<feature type="chain" id="PRO_5017260094" evidence="1">
    <location>
        <begin position="23"/>
        <end position="1234"/>
    </location>
</feature>
<sequence length="1234" mass="130935">MSFKSLVLACCVYGLSISTAFSQVELFGVTSGGGSSGKGVIFSYKTSYKVLYNFSVVNRGALPRTKLLEAANGKLYGVTSAGGINDGGVLFEYDPTTKIYTVLYDFGSMGGTQPWYPNRELMQAASGKLYGTSWGGPKGDLLFEFDIAQKKLTDVFDFAFENGSPTGALCETPSHTLLFVTNRVATKRNATLSEFDPVTKTLTVRYDFGANNMVTASGLIPTADGKFMGTVFRGSNSETTAVYEYDPASNGLTIKYASENGNWEFKNIDNLTAHPNGKFYGTSTKGGALAMGNIYEFDPATNAVKIKVSDFYVPNSPLLLATNGKMYGLGVGSPYQFGSLYEFDPLAGQVTKSVAVSSVSAGLIQASNGRLYGANYEAGAAYKGTVYSYELGASAAQTEFSFEKSLDGNYPVGHLTQAYNGKFYGVTIAGGGPPAGYTGVDVKNGGVIYEFDPATKKYTKKFDFKAHNYPSAEDYPVGGFTLHPNGKLYLMAEDGPDDGYILEFDPVTGTITNEASLGAFYDNTTGGLGKTPVGSLALAPNGKMYGLVGAGGIHQLGTLIEYDPTTHKMVKKFDFSQTTGGNPTGGLTLHPNGKFYGVLLDWGVNNNGTLFEYDYVNNVVTKKVDGGRQNFSNPTGTLVVGRNGNLFGTSKYGPYPGTLGYVFEYVMATGKLVIYNGLEGNPVNDLLAMPNGTLYGLTQTGGTNPPMGTLFKWDAPQEATVLSVIHSFATATGVRPFYTGLTVVKKTQNVSLTTASITKAYGDGPLSLTASATSSLPLYYRSTNPEIAEVVNGNLTFKGVGTATIIVGQLGNVEYLPAAEKQIAVTVSKANLTVKAPVVSKKYGEALPEITLTYVGFVGTETAASIDVPPSYTLTAGPLSPVGDYPITLKGGADNNYNFLLENGTLSVSKANLTIAAANQTRKYKQPNPTLTLEYVGFVGNDDATVLETIPTLNCAATIDSHPGTFPIVVSGGADDNYDLVLNNGQLTVQKALLKVKANSFSRPYKQPNPTFTLSYDGFAGTDQSSNLAETPSLTCLATQDSDADAYPIVLSGGSDDDYELVFENGTLTVTSIDQTITFGSLNKVYVGDSPFDLAATSTSGLPVLFKSDHTAIATIAGNRVTIVSPGEANIIAYQPGNKNYTAAPEVIQPLQVGTITGVEDPAQSKLRIYPTPTSGLLYVEGGVNQGAVRITNLLGEVVAEPQRNMEGQIDISALPPGYYFLQYASAFYRIQKL</sequence>
<dbReference type="EMBL" id="CP032382">
    <property type="protein sequence ID" value="AYB32495.1"/>
    <property type="molecule type" value="Genomic_DNA"/>
</dbReference>
<accession>A0A385SRA8</accession>
<dbReference type="InterPro" id="IPR041286">
    <property type="entry name" value="MBG_2"/>
</dbReference>
<feature type="domain" description="MBG" evidence="2">
    <location>
        <begin position="913"/>
        <end position="988"/>
    </location>
</feature>
<dbReference type="Gene3D" id="2.60.40.1080">
    <property type="match status" value="1"/>
</dbReference>
<dbReference type="Pfam" id="PF18676">
    <property type="entry name" value="MBG_2"/>
    <property type="match status" value="3"/>
</dbReference>
<organism evidence="4 5">
    <name type="scientific">Chryseolinea soli</name>
    <dbReference type="NCBI Taxonomy" id="2321403"/>
    <lineage>
        <taxon>Bacteria</taxon>
        <taxon>Pseudomonadati</taxon>
        <taxon>Bacteroidota</taxon>
        <taxon>Cytophagia</taxon>
        <taxon>Cytophagales</taxon>
        <taxon>Fulvivirgaceae</taxon>
        <taxon>Chryseolinea</taxon>
    </lineage>
</organism>
<dbReference type="AlphaFoldDB" id="A0A385SRA8"/>
<proteinExistence type="predicted"/>
<feature type="domain" description="Secretion system C-terminal sorting" evidence="3">
    <location>
        <begin position="1169"/>
        <end position="1227"/>
    </location>
</feature>
<dbReference type="InterPro" id="IPR026444">
    <property type="entry name" value="Secre_tail"/>
</dbReference>
<evidence type="ECO:0000259" key="3">
    <source>
        <dbReference type="Pfam" id="PF18962"/>
    </source>
</evidence>
<dbReference type="SUPFAM" id="SSF63829">
    <property type="entry name" value="Calcium-dependent phosphotriesterase"/>
    <property type="match status" value="1"/>
</dbReference>
<evidence type="ECO:0000256" key="1">
    <source>
        <dbReference type="SAM" id="SignalP"/>
    </source>
</evidence>
<dbReference type="NCBIfam" id="TIGR03803">
    <property type="entry name" value="Gloeo_Verruco"/>
    <property type="match status" value="7"/>
</dbReference>
<feature type="domain" description="MBG" evidence="2">
    <location>
        <begin position="994"/>
        <end position="1069"/>
    </location>
</feature>
<keyword evidence="5" id="KW-1185">Reference proteome</keyword>
<reference evidence="5" key="1">
    <citation type="submission" date="2018-09" db="EMBL/GenBank/DDBJ databases">
        <title>Chryseolinea sp. KIS68-18 isolated from soil.</title>
        <authorList>
            <person name="Weon H.-Y."/>
            <person name="Kwon S.-W."/>
            <person name="Lee S.A."/>
        </authorList>
    </citation>
    <scope>NUCLEOTIDE SEQUENCE [LARGE SCALE GENOMIC DNA]</scope>
    <source>
        <strain evidence="5">KIS68-18</strain>
    </source>
</reference>
<feature type="domain" description="MBG" evidence="2">
    <location>
        <begin position="832"/>
        <end position="907"/>
    </location>
</feature>
<dbReference type="NCBIfam" id="TIGR04183">
    <property type="entry name" value="Por_Secre_tail"/>
    <property type="match status" value="1"/>
</dbReference>
<dbReference type="KEGG" id="chk:D4L85_18790"/>
<dbReference type="RefSeq" id="WP_119755748.1">
    <property type="nucleotide sequence ID" value="NZ_CP032382.1"/>
</dbReference>
<dbReference type="OrthoDB" id="615576at2"/>
<dbReference type="Gene3D" id="3.30.160.710">
    <property type="match status" value="2"/>
</dbReference>
<dbReference type="InterPro" id="IPR022519">
    <property type="entry name" value="Gloeo/Verruco_rpt"/>
</dbReference>
<evidence type="ECO:0000259" key="2">
    <source>
        <dbReference type="Pfam" id="PF18676"/>
    </source>
</evidence>
<dbReference type="Pfam" id="PF18962">
    <property type="entry name" value="Por_Secre_tail"/>
    <property type="match status" value="1"/>
</dbReference>
<evidence type="ECO:0000313" key="4">
    <source>
        <dbReference type="EMBL" id="AYB32495.1"/>
    </source>
</evidence>
<dbReference type="SUPFAM" id="SSF101898">
    <property type="entry name" value="NHL repeat"/>
    <property type="match status" value="1"/>
</dbReference>